<protein>
    <submittedName>
        <fullName evidence="1">Uncharacterized protein</fullName>
    </submittedName>
</protein>
<reference evidence="1 2" key="1">
    <citation type="submission" date="2023-03" db="EMBL/GenBank/DDBJ databases">
        <title>Paludisphaera mucosa sp. nov. a novel planctomycete from northern fen.</title>
        <authorList>
            <person name="Ivanova A."/>
        </authorList>
    </citation>
    <scope>NUCLEOTIDE SEQUENCE [LARGE SCALE GENOMIC DNA]</scope>
    <source>
        <strain evidence="1 2">Pla2</strain>
    </source>
</reference>
<dbReference type="RefSeq" id="WP_277860285.1">
    <property type="nucleotide sequence ID" value="NZ_JARRAG010000001.1"/>
</dbReference>
<evidence type="ECO:0000313" key="1">
    <source>
        <dbReference type="EMBL" id="MDG3003941.1"/>
    </source>
</evidence>
<organism evidence="1 2">
    <name type="scientific">Paludisphaera mucosa</name>
    <dbReference type="NCBI Taxonomy" id="3030827"/>
    <lineage>
        <taxon>Bacteria</taxon>
        <taxon>Pseudomonadati</taxon>
        <taxon>Planctomycetota</taxon>
        <taxon>Planctomycetia</taxon>
        <taxon>Isosphaerales</taxon>
        <taxon>Isosphaeraceae</taxon>
        <taxon>Paludisphaera</taxon>
    </lineage>
</organism>
<dbReference type="Proteomes" id="UP001216907">
    <property type="component" value="Unassembled WGS sequence"/>
</dbReference>
<name>A0ABT6F8X1_9BACT</name>
<sequence>MSGLTRRRFWPASAFLLAQAPNVRKKARKIPRKAAGPQAAIRPDEPFDYRPMAMDPAKWDAKGVGTWMVPWFGRRVVLLTNSPRFDPAVIARFVGRLDAGWELYADLVGQVPRLHHHLEGRGTIAAVPGDLTCGGGCGYLGSTGIEVQYFYSDDYPLAVDQPKVFKNYYFYEMGRNYFLFSGQHSQFATGFAVFMRHVCMELLKLDEAPGDAGAEAWIRTLEGQIGSTDLTFLRAFTMQGGLSEKELRHEKLKANQTDIYASAMMKLRREVGGDGWLRRFYQALAGCPEIKPDTPEGALKQGLIWYVAASTAARRDLGMLFVDRWRLPLEPETRAALADVDWGSVHPAFVLANIPVGFRF</sequence>
<proteinExistence type="predicted"/>
<keyword evidence="2" id="KW-1185">Reference proteome</keyword>
<accession>A0ABT6F8X1</accession>
<gene>
    <name evidence="1" type="ORF">PZE19_09170</name>
</gene>
<dbReference type="EMBL" id="JARRAG010000001">
    <property type="protein sequence ID" value="MDG3003941.1"/>
    <property type="molecule type" value="Genomic_DNA"/>
</dbReference>
<comment type="caution">
    <text evidence="1">The sequence shown here is derived from an EMBL/GenBank/DDBJ whole genome shotgun (WGS) entry which is preliminary data.</text>
</comment>
<evidence type="ECO:0000313" key="2">
    <source>
        <dbReference type="Proteomes" id="UP001216907"/>
    </source>
</evidence>